<proteinExistence type="predicted"/>
<dbReference type="STRING" id="6669.E9HG38"/>
<sequence>MTESCPSDDFDADEFIHEVEAESEVETDNDMAELEMSFAGNKFNYHYCSSLLEALDYLQLQCSLYINGELPGISFNMQPKIASLGLVQHASMDQASAIQEFIHEVDAEYEEETDNDMAELEMSFTESTIDDQTMDKDPADFIAKEEKFNFV</sequence>
<organism evidence="1 2">
    <name type="scientific">Daphnia pulex</name>
    <name type="common">Water flea</name>
    <dbReference type="NCBI Taxonomy" id="6669"/>
    <lineage>
        <taxon>Eukaryota</taxon>
        <taxon>Metazoa</taxon>
        <taxon>Ecdysozoa</taxon>
        <taxon>Arthropoda</taxon>
        <taxon>Crustacea</taxon>
        <taxon>Branchiopoda</taxon>
        <taxon>Diplostraca</taxon>
        <taxon>Cladocera</taxon>
        <taxon>Anomopoda</taxon>
        <taxon>Daphniidae</taxon>
        <taxon>Daphnia</taxon>
    </lineage>
</organism>
<protein>
    <submittedName>
        <fullName evidence="1">Uncharacterized protein</fullName>
    </submittedName>
</protein>
<name>E9HG38_DAPPU</name>
<dbReference type="InParanoid" id="E9HG38"/>
<reference evidence="1 2" key="1">
    <citation type="journal article" date="2011" name="Science">
        <title>The ecoresponsive genome of Daphnia pulex.</title>
        <authorList>
            <person name="Colbourne J.K."/>
            <person name="Pfrender M.E."/>
            <person name="Gilbert D."/>
            <person name="Thomas W.K."/>
            <person name="Tucker A."/>
            <person name="Oakley T.H."/>
            <person name="Tokishita S."/>
            <person name="Aerts A."/>
            <person name="Arnold G.J."/>
            <person name="Basu M.K."/>
            <person name="Bauer D.J."/>
            <person name="Caceres C.E."/>
            <person name="Carmel L."/>
            <person name="Casola C."/>
            <person name="Choi J.H."/>
            <person name="Detter J.C."/>
            <person name="Dong Q."/>
            <person name="Dusheyko S."/>
            <person name="Eads B.D."/>
            <person name="Frohlich T."/>
            <person name="Geiler-Samerotte K.A."/>
            <person name="Gerlach D."/>
            <person name="Hatcher P."/>
            <person name="Jogdeo S."/>
            <person name="Krijgsveld J."/>
            <person name="Kriventseva E.V."/>
            <person name="Kultz D."/>
            <person name="Laforsch C."/>
            <person name="Lindquist E."/>
            <person name="Lopez J."/>
            <person name="Manak J.R."/>
            <person name="Muller J."/>
            <person name="Pangilinan J."/>
            <person name="Patwardhan R.P."/>
            <person name="Pitluck S."/>
            <person name="Pritham E.J."/>
            <person name="Rechtsteiner A."/>
            <person name="Rho M."/>
            <person name="Rogozin I.B."/>
            <person name="Sakarya O."/>
            <person name="Salamov A."/>
            <person name="Schaack S."/>
            <person name="Shapiro H."/>
            <person name="Shiga Y."/>
            <person name="Skalitzky C."/>
            <person name="Smith Z."/>
            <person name="Souvorov A."/>
            <person name="Sung W."/>
            <person name="Tang Z."/>
            <person name="Tsuchiya D."/>
            <person name="Tu H."/>
            <person name="Vos H."/>
            <person name="Wang M."/>
            <person name="Wolf Y.I."/>
            <person name="Yamagata H."/>
            <person name="Yamada T."/>
            <person name="Ye Y."/>
            <person name="Shaw J.R."/>
            <person name="Andrews J."/>
            <person name="Crease T.J."/>
            <person name="Tang H."/>
            <person name="Lucas S.M."/>
            <person name="Robertson H.M."/>
            <person name="Bork P."/>
            <person name="Koonin E.V."/>
            <person name="Zdobnov E.M."/>
            <person name="Grigoriev I.V."/>
            <person name="Lynch M."/>
            <person name="Boore J.L."/>
        </authorList>
    </citation>
    <scope>NUCLEOTIDE SEQUENCE [LARGE SCALE GENOMIC DNA]</scope>
</reference>
<evidence type="ECO:0000313" key="1">
    <source>
        <dbReference type="EMBL" id="EFX69325.1"/>
    </source>
</evidence>
<dbReference type="AlphaFoldDB" id="E9HG38"/>
<keyword evidence="2" id="KW-1185">Reference proteome</keyword>
<dbReference type="Proteomes" id="UP000000305">
    <property type="component" value="Unassembled WGS sequence"/>
</dbReference>
<accession>E9HG38</accession>
<evidence type="ECO:0000313" key="2">
    <source>
        <dbReference type="Proteomes" id="UP000000305"/>
    </source>
</evidence>
<dbReference type="EMBL" id="GL732638">
    <property type="protein sequence ID" value="EFX69325.1"/>
    <property type="molecule type" value="Genomic_DNA"/>
</dbReference>
<gene>
    <name evidence="1" type="ORF">DAPPUDRAFT_329264</name>
</gene>
<dbReference type="HOGENOM" id="CLU_1733319_0_0_1"/>
<dbReference type="KEGG" id="dpx:DAPPUDRAFT_329264"/>